<comment type="caution">
    <text evidence="1">The sequence shown here is derived from an EMBL/GenBank/DDBJ whole genome shotgun (WGS) entry which is preliminary data.</text>
</comment>
<sequence length="120" mass="13844">MSRMRSRQILVHNCSNVRIDMSRVRSRQVFWGGSGDMCRRMSRGNLRFRLNLIMQQVPSGNLFWSRGSHCCHNVSSMWGGNLLLCGGCHNMHDLRNRQILWGRGSDGRIHMQQVPSGNLF</sequence>
<evidence type="ECO:0000313" key="2">
    <source>
        <dbReference type="Proteomes" id="UP001165065"/>
    </source>
</evidence>
<proteinExistence type="predicted"/>
<keyword evidence="2" id="KW-1185">Reference proteome</keyword>
<organism evidence="1 2">
    <name type="scientific">Triparma columacea</name>
    <dbReference type="NCBI Taxonomy" id="722753"/>
    <lineage>
        <taxon>Eukaryota</taxon>
        <taxon>Sar</taxon>
        <taxon>Stramenopiles</taxon>
        <taxon>Ochrophyta</taxon>
        <taxon>Bolidophyceae</taxon>
        <taxon>Parmales</taxon>
        <taxon>Triparmaceae</taxon>
        <taxon>Triparma</taxon>
    </lineage>
</organism>
<dbReference type="EMBL" id="BRYA01000386">
    <property type="protein sequence ID" value="GMI48330.1"/>
    <property type="molecule type" value="Genomic_DNA"/>
</dbReference>
<evidence type="ECO:0000313" key="1">
    <source>
        <dbReference type="EMBL" id="GMI48330.1"/>
    </source>
</evidence>
<name>A0A9W7GQF5_9STRA</name>
<accession>A0A9W7GQF5</accession>
<protein>
    <submittedName>
        <fullName evidence="1">Uncharacterized protein</fullName>
    </submittedName>
</protein>
<dbReference type="AlphaFoldDB" id="A0A9W7GQF5"/>
<gene>
    <name evidence="1" type="ORF">TrCOL_g8824</name>
</gene>
<reference evidence="2" key="1">
    <citation type="journal article" date="2023" name="Commun. Biol.">
        <title>Genome analysis of Parmales, the sister group of diatoms, reveals the evolutionary specialization of diatoms from phago-mixotrophs to photoautotrophs.</title>
        <authorList>
            <person name="Ban H."/>
            <person name="Sato S."/>
            <person name="Yoshikawa S."/>
            <person name="Yamada K."/>
            <person name="Nakamura Y."/>
            <person name="Ichinomiya M."/>
            <person name="Sato N."/>
            <person name="Blanc-Mathieu R."/>
            <person name="Endo H."/>
            <person name="Kuwata A."/>
            <person name="Ogata H."/>
        </authorList>
    </citation>
    <scope>NUCLEOTIDE SEQUENCE [LARGE SCALE GENOMIC DNA]</scope>
</reference>
<dbReference type="Proteomes" id="UP001165065">
    <property type="component" value="Unassembled WGS sequence"/>
</dbReference>